<name>A0A0K2V987_LEPSM</name>
<organism evidence="1">
    <name type="scientific">Lepeophtheirus salmonis</name>
    <name type="common">Salmon louse</name>
    <name type="synonym">Caligus salmonis</name>
    <dbReference type="NCBI Taxonomy" id="72036"/>
    <lineage>
        <taxon>Eukaryota</taxon>
        <taxon>Metazoa</taxon>
        <taxon>Ecdysozoa</taxon>
        <taxon>Arthropoda</taxon>
        <taxon>Crustacea</taxon>
        <taxon>Multicrustacea</taxon>
        <taxon>Hexanauplia</taxon>
        <taxon>Copepoda</taxon>
        <taxon>Siphonostomatoida</taxon>
        <taxon>Caligidae</taxon>
        <taxon>Lepeophtheirus</taxon>
    </lineage>
</organism>
<feature type="non-terminal residue" evidence="1">
    <location>
        <position position="1"/>
    </location>
</feature>
<protein>
    <submittedName>
        <fullName evidence="1">Uncharacterized protein</fullName>
    </submittedName>
</protein>
<proteinExistence type="predicted"/>
<sequence>LFIAGKNNVLRFVIIQPPLSNLKLRGRILKIRFRITTNIKPL</sequence>
<dbReference type="AlphaFoldDB" id="A0A0K2V987"/>
<evidence type="ECO:0000313" key="1">
    <source>
        <dbReference type="EMBL" id="CDW47049.1"/>
    </source>
</evidence>
<reference evidence="1" key="1">
    <citation type="submission" date="2014-05" db="EMBL/GenBank/DDBJ databases">
        <authorList>
            <person name="Chronopoulou M."/>
        </authorList>
    </citation>
    <scope>NUCLEOTIDE SEQUENCE</scope>
    <source>
        <tissue evidence="1">Whole organism</tissue>
    </source>
</reference>
<dbReference type="EMBL" id="HACA01029688">
    <property type="protein sequence ID" value="CDW47049.1"/>
    <property type="molecule type" value="Transcribed_RNA"/>
</dbReference>
<accession>A0A0K2V987</accession>